<feature type="compositionally biased region" description="Basic and acidic residues" evidence="1">
    <location>
        <begin position="184"/>
        <end position="193"/>
    </location>
</feature>
<protein>
    <recommendedName>
        <fullName evidence="4">Xylulose kinase-1</fullName>
    </recommendedName>
</protein>
<dbReference type="EMBL" id="BQNB010020400">
    <property type="protein sequence ID" value="GJT95551.1"/>
    <property type="molecule type" value="Genomic_DNA"/>
</dbReference>
<feature type="compositionally biased region" description="Basic residues" evidence="1">
    <location>
        <begin position="128"/>
        <end position="140"/>
    </location>
</feature>
<organism evidence="2 3">
    <name type="scientific">Tanacetum coccineum</name>
    <dbReference type="NCBI Taxonomy" id="301880"/>
    <lineage>
        <taxon>Eukaryota</taxon>
        <taxon>Viridiplantae</taxon>
        <taxon>Streptophyta</taxon>
        <taxon>Embryophyta</taxon>
        <taxon>Tracheophyta</taxon>
        <taxon>Spermatophyta</taxon>
        <taxon>Magnoliopsida</taxon>
        <taxon>eudicotyledons</taxon>
        <taxon>Gunneridae</taxon>
        <taxon>Pentapetalae</taxon>
        <taxon>asterids</taxon>
        <taxon>campanulids</taxon>
        <taxon>Asterales</taxon>
        <taxon>Asteraceae</taxon>
        <taxon>Asteroideae</taxon>
        <taxon>Anthemideae</taxon>
        <taxon>Anthemidinae</taxon>
        <taxon>Tanacetum</taxon>
    </lineage>
</organism>
<comment type="caution">
    <text evidence="2">The sequence shown here is derived from an EMBL/GenBank/DDBJ whole genome shotgun (WGS) entry which is preliminary data.</text>
</comment>
<feature type="compositionally biased region" description="Basic and acidic residues" evidence="1">
    <location>
        <begin position="315"/>
        <end position="326"/>
    </location>
</feature>
<dbReference type="Proteomes" id="UP001151760">
    <property type="component" value="Unassembled WGS sequence"/>
</dbReference>
<feature type="region of interest" description="Disordered" evidence="1">
    <location>
        <begin position="123"/>
        <end position="208"/>
    </location>
</feature>
<reference evidence="2" key="1">
    <citation type="journal article" date="2022" name="Int. J. Mol. Sci.">
        <title>Draft Genome of Tanacetum Coccineum: Genomic Comparison of Closely Related Tanacetum-Family Plants.</title>
        <authorList>
            <person name="Yamashiro T."/>
            <person name="Shiraishi A."/>
            <person name="Nakayama K."/>
            <person name="Satake H."/>
        </authorList>
    </citation>
    <scope>NUCLEOTIDE SEQUENCE</scope>
</reference>
<reference evidence="2" key="2">
    <citation type="submission" date="2022-01" db="EMBL/GenBank/DDBJ databases">
        <authorList>
            <person name="Yamashiro T."/>
            <person name="Shiraishi A."/>
            <person name="Satake H."/>
            <person name="Nakayama K."/>
        </authorList>
    </citation>
    <scope>NUCLEOTIDE SEQUENCE</scope>
</reference>
<proteinExistence type="predicted"/>
<evidence type="ECO:0000256" key="1">
    <source>
        <dbReference type="SAM" id="MobiDB-lite"/>
    </source>
</evidence>
<name>A0ABQ5I5Z1_9ASTR</name>
<feature type="region of interest" description="Disordered" evidence="1">
    <location>
        <begin position="298"/>
        <end position="326"/>
    </location>
</feature>
<feature type="compositionally biased region" description="Basic and acidic residues" evidence="1">
    <location>
        <begin position="151"/>
        <end position="165"/>
    </location>
</feature>
<sequence>MADLKFVDQHNIVACLEKTEENIGFHQIVDFLSTCSINYALTVSPTIYASYIEQFWNTTTSKTVNLVKQIHAIVDGKAVFISESSVRSDLLFNDEDGIACLTNDEIFKNLALMAHIEQILPSPSTYQRKQRKTQKHRRAKKVNELPQTGEPLDHGADDAVHKEGGYRWQSQEPRNYGDALAQTRSERVLEKPNEPPLSEGYTSRSREGSMEHTFELMDTVPPTPHDLPLSGCNTPISNEGIMELIQELMEICTSLTKRVLVLVGAKTAQDRVITRLKLRVKRLENKRKARTPQPIKRRLFKGRVESSNDDFNEEDTAKQGRESDKTKAMFKDSDFDVLDDDMEDVEGKTVHTATTGVSDVSAPVTTAGVAISTAEPRTPPTTTTIFGNEDLTIAQTLIKLKEEKAKKKGVAIKDVEDSPRPIRSITTLQPLLTIDPKDKGKGVLVEEEHEKLEKVKRRDHVTSENFRI</sequence>
<evidence type="ECO:0000313" key="2">
    <source>
        <dbReference type="EMBL" id="GJT95551.1"/>
    </source>
</evidence>
<accession>A0ABQ5I5Z1</accession>
<keyword evidence="3" id="KW-1185">Reference proteome</keyword>
<gene>
    <name evidence="2" type="ORF">Tco_1091069</name>
</gene>
<evidence type="ECO:0000313" key="3">
    <source>
        <dbReference type="Proteomes" id="UP001151760"/>
    </source>
</evidence>
<evidence type="ECO:0008006" key="4">
    <source>
        <dbReference type="Google" id="ProtNLM"/>
    </source>
</evidence>